<dbReference type="KEGG" id="dosa:Os09g0321300"/>
<dbReference type="EMBL" id="AP008215">
    <property type="protein sequence ID" value="BAH94497.1"/>
    <property type="molecule type" value="Genomic_DNA"/>
</dbReference>
<reference evidence="1 2" key="1">
    <citation type="journal article" date="2005" name="Nature">
        <title>The map-based sequence of the rice genome.</title>
        <authorList>
            <consortium name="International rice genome sequencing project (IRGSP)"/>
            <person name="Matsumoto T."/>
            <person name="Wu J."/>
            <person name="Kanamori H."/>
            <person name="Katayose Y."/>
            <person name="Fujisawa M."/>
            <person name="Namiki N."/>
            <person name="Mizuno H."/>
            <person name="Yamamoto K."/>
            <person name="Antonio B.A."/>
            <person name="Baba T."/>
            <person name="Sakata K."/>
            <person name="Nagamura Y."/>
            <person name="Aoki H."/>
            <person name="Arikawa K."/>
            <person name="Arita K."/>
            <person name="Bito T."/>
            <person name="Chiden Y."/>
            <person name="Fujitsuka N."/>
            <person name="Fukunaka R."/>
            <person name="Hamada M."/>
            <person name="Harada C."/>
            <person name="Hayashi A."/>
            <person name="Hijishita S."/>
            <person name="Honda M."/>
            <person name="Hosokawa S."/>
            <person name="Ichikawa Y."/>
            <person name="Idonuma A."/>
            <person name="Iijima M."/>
            <person name="Ikeda M."/>
            <person name="Ikeno M."/>
            <person name="Ito K."/>
            <person name="Ito S."/>
            <person name="Ito T."/>
            <person name="Ito Y."/>
            <person name="Ito Y."/>
            <person name="Iwabuchi A."/>
            <person name="Kamiya K."/>
            <person name="Karasawa W."/>
            <person name="Kurita K."/>
            <person name="Katagiri S."/>
            <person name="Kikuta A."/>
            <person name="Kobayashi H."/>
            <person name="Kobayashi N."/>
            <person name="Machita K."/>
            <person name="Maehara T."/>
            <person name="Masukawa M."/>
            <person name="Mizubayashi T."/>
            <person name="Mukai Y."/>
            <person name="Nagasaki H."/>
            <person name="Nagata Y."/>
            <person name="Naito S."/>
            <person name="Nakashima M."/>
            <person name="Nakama Y."/>
            <person name="Nakamichi Y."/>
            <person name="Nakamura M."/>
            <person name="Meguro A."/>
            <person name="Negishi M."/>
            <person name="Ohta I."/>
            <person name="Ohta T."/>
            <person name="Okamoto M."/>
            <person name="Ono N."/>
            <person name="Saji S."/>
            <person name="Sakaguchi M."/>
            <person name="Sakai K."/>
            <person name="Shibata M."/>
            <person name="Shimokawa T."/>
            <person name="Song J."/>
            <person name="Takazaki Y."/>
            <person name="Terasawa K."/>
            <person name="Tsugane M."/>
            <person name="Tsuji K."/>
            <person name="Ueda S."/>
            <person name="Waki K."/>
            <person name="Yamagata H."/>
            <person name="Yamamoto M."/>
            <person name="Yamamoto S."/>
            <person name="Yamane H."/>
            <person name="Yoshiki S."/>
            <person name="Yoshihara R."/>
            <person name="Yukawa K."/>
            <person name="Zhong H."/>
            <person name="Yano M."/>
            <person name="Yuan Q."/>
            <person name="Ouyang S."/>
            <person name="Liu J."/>
            <person name="Jones K.M."/>
            <person name="Gansberger K."/>
            <person name="Moffat K."/>
            <person name="Hill J."/>
            <person name="Bera J."/>
            <person name="Fadrosh D."/>
            <person name="Jin S."/>
            <person name="Johri S."/>
            <person name="Kim M."/>
            <person name="Overton L."/>
            <person name="Reardon M."/>
            <person name="Tsitrin T."/>
            <person name="Vuong H."/>
            <person name="Weaver B."/>
            <person name="Ciecko A."/>
            <person name="Tallon L."/>
            <person name="Jackson J."/>
            <person name="Pai G."/>
            <person name="Aken S.V."/>
            <person name="Utterback T."/>
            <person name="Reidmuller S."/>
            <person name="Feldblyum T."/>
            <person name="Hsiao J."/>
            <person name="Zismann V."/>
            <person name="Iobst S."/>
            <person name="de Vazeille A.R."/>
            <person name="Buell C.R."/>
            <person name="Ying K."/>
            <person name="Li Y."/>
            <person name="Lu T."/>
            <person name="Huang Y."/>
            <person name="Zhao Q."/>
            <person name="Feng Q."/>
            <person name="Zhang L."/>
            <person name="Zhu J."/>
            <person name="Weng Q."/>
            <person name="Mu J."/>
            <person name="Lu Y."/>
            <person name="Fan D."/>
            <person name="Liu Y."/>
            <person name="Guan J."/>
            <person name="Zhang Y."/>
            <person name="Yu S."/>
            <person name="Liu X."/>
            <person name="Zhang Y."/>
            <person name="Hong G."/>
            <person name="Han B."/>
            <person name="Choisne N."/>
            <person name="Demange N."/>
            <person name="Orjeda G."/>
            <person name="Samain S."/>
            <person name="Cattolico L."/>
            <person name="Pelletier E."/>
            <person name="Couloux A."/>
            <person name="Segurens B."/>
            <person name="Wincker P."/>
            <person name="D'Hont A."/>
            <person name="Scarpelli C."/>
            <person name="Weissenbach J."/>
            <person name="Salanoubat M."/>
            <person name="Quetier F."/>
            <person name="Yu Y."/>
            <person name="Kim H.R."/>
            <person name="Rambo T."/>
            <person name="Currie J."/>
            <person name="Collura K."/>
            <person name="Luo M."/>
            <person name="Yang T."/>
            <person name="Ammiraju J.S.S."/>
            <person name="Engler F."/>
            <person name="Soderlund C."/>
            <person name="Wing R.A."/>
            <person name="Palmer L.E."/>
            <person name="de la Bastide M."/>
            <person name="Spiegel L."/>
            <person name="Nascimento L."/>
            <person name="Zutavern T."/>
            <person name="O'Shaughnessy A."/>
            <person name="Dike S."/>
            <person name="Dedhia N."/>
            <person name="Preston R."/>
            <person name="Balija V."/>
            <person name="McCombie W.R."/>
            <person name="Chow T."/>
            <person name="Chen H."/>
            <person name="Chung M."/>
            <person name="Chen C."/>
            <person name="Shaw J."/>
            <person name="Wu H."/>
            <person name="Hsiao K."/>
            <person name="Chao Y."/>
            <person name="Chu M."/>
            <person name="Cheng C."/>
            <person name="Hour A."/>
            <person name="Lee P."/>
            <person name="Lin S."/>
            <person name="Lin Y."/>
            <person name="Liou J."/>
            <person name="Liu S."/>
            <person name="Hsing Y."/>
            <person name="Raghuvanshi S."/>
            <person name="Mohanty A."/>
            <person name="Bharti A.K."/>
            <person name="Gaur A."/>
            <person name="Gupta V."/>
            <person name="Kumar D."/>
            <person name="Ravi V."/>
            <person name="Vij S."/>
            <person name="Kapur A."/>
            <person name="Khurana P."/>
            <person name="Khurana P."/>
            <person name="Khurana J.P."/>
            <person name="Tyagi A.K."/>
            <person name="Gaikwad K."/>
            <person name="Singh A."/>
            <person name="Dalal V."/>
            <person name="Srivastava S."/>
            <person name="Dixit A."/>
            <person name="Pal A.K."/>
            <person name="Ghazi I.A."/>
            <person name="Yadav M."/>
            <person name="Pandit A."/>
            <person name="Bhargava A."/>
            <person name="Sureshbabu K."/>
            <person name="Batra K."/>
            <person name="Sharma T.R."/>
            <person name="Mohapatra T."/>
            <person name="Singh N.K."/>
            <person name="Messing J."/>
            <person name="Nelson A.B."/>
            <person name="Fuks G."/>
            <person name="Kavchok S."/>
            <person name="Keizer G."/>
            <person name="Linton E."/>
            <person name="Llaca V."/>
            <person name="Song R."/>
            <person name="Tanyolac B."/>
            <person name="Young S."/>
            <person name="Ho-Il K."/>
            <person name="Hahn J.H."/>
            <person name="Sangsakoo G."/>
            <person name="Vanavichit A."/>
            <person name="de Mattos Luiz.A.T."/>
            <person name="Zimmer P.D."/>
            <person name="Malone G."/>
            <person name="Dellagostin O."/>
            <person name="de Oliveira A.C."/>
            <person name="Bevan M."/>
            <person name="Bancroft I."/>
            <person name="Minx P."/>
            <person name="Cordum H."/>
            <person name="Wilson R."/>
            <person name="Cheng Z."/>
            <person name="Jin W."/>
            <person name="Jiang J."/>
            <person name="Leong S.A."/>
            <person name="Iwama H."/>
            <person name="Gojobori T."/>
            <person name="Itoh T."/>
            <person name="Niimura Y."/>
            <person name="Fujii Y."/>
            <person name="Habara T."/>
            <person name="Sakai H."/>
            <person name="Sato Y."/>
            <person name="Wilson G."/>
            <person name="Kumar K."/>
            <person name="McCouch S."/>
            <person name="Juretic N."/>
            <person name="Hoen D."/>
            <person name="Wright S."/>
            <person name="Bruskiewich R."/>
            <person name="Bureau T."/>
            <person name="Miyao A."/>
            <person name="Hirochika H."/>
            <person name="Nishikawa T."/>
            <person name="Kadowaki K."/>
            <person name="Sugiura M."/>
            <person name="Burr B."/>
            <person name="Sasaki T."/>
        </authorList>
    </citation>
    <scope>NUCLEOTIDE SEQUENCE [LARGE SCALE GENOMIC DNA]</scope>
    <source>
        <strain evidence="2">cv. Nipponbare</strain>
    </source>
</reference>
<organism evidence="1 2">
    <name type="scientific">Oryza sativa subsp. japonica</name>
    <name type="common">Rice</name>
    <dbReference type="NCBI Taxonomy" id="39947"/>
    <lineage>
        <taxon>Eukaryota</taxon>
        <taxon>Viridiplantae</taxon>
        <taxon>Streptophyta</taxon>
        <taxon>Embryophyta</taxon>
        <taxon>Tracheophyta</taxon>
        <taxon>Spermatophyta</taxon>
        <taxon>Magnoliopsida</taxon>
        <taxon>Liliopsida</taxon>
        <taxon>Poales</taxon>
        <taxon>Poaceae</taxon>
        <taxon>BOP clade</taxon>
        <taxon>Oryzoideae</taxon>
        <taxon>Oryzeae</taxon>
        <taxon>Oryzinae</taxon>
        <taxon>Oryza</taxon>
        <taxon>Oryza sativa</taxon>
    </lineage>
</organism>
<reference evidence="2" key="2">
    <citation type="journal article" date="2008" name="Nucleic Acids Res.">
        <title>The rice annotation project database (RAP-DB): 2008 update.</title>
        <authorList>
            <consortium name="The rice annotation project (RAP)"/>
        </authorList>
    </citation>
    <scope>GENOME REANNOTATION</scope>
    <source>
        <strain evidence="2">cv. Nipponbare</strain>
    </source>
</reference>
<accession>C7J6Y9</accession>
<feature type="non-terminal residue" evidence="1">
    <location>
        <position position="1"/>
    </location>
</feature>
<evidence type="ECO:0000313" key="1">
    <source>
        <dbReference type="EMBL" id="BAH94497.1"/>
    </source>
</evidence>
<gene>
    <name evidence="1" type="ordered locus">Os09g0321300</name>
</gene>
<evidence type="ECO:0000313" key="2">
    <source>
        <dbReference type="Proteomes" id="UP000000763"/>
    </source>
</evidence>
<sequence length="71" mass="7869">TRFPAALAWGQANCQGKGIVSEPEGMTKPSIVDDGEQFTEEEGDADTRVGRIYPRRARKKNPLYTGPDWAM</sequence>
<dbReference type="Proteomes" id="UP000000763">
    <property type="component" value="Chromosome 9"/>
</dbReference>
<name>C7J6Y9_ORYSJ</name>
<protein>
    <submittedName>
        <fullName evidence="1">Os09g0321300 protein</fullName>
    </submittedName>
</protein>
<proteinExistence type="predicted"/>
<dbReference type="AlphaFoldDB" id="C7J6Y9"/>